<reference evidence="3" key="1">
    <citation type="journal article" date="2019" name="Int. J. Syst. Evol. Microbiol.">
        <title>The Global Catalogue of Microorganisms (GCM) 10K type strain sequencing project: providing services to taxonomists for standard genome sequencing and annotation.</title>
        <authorList>
            <consortium name="The Broad Institute Genomics Platform"/>
            <consortium name="The Broad Institute Genome Sequencing Center for Infectious Disease"/>
            <person name="Wu L."/>
            <person name="Ma J."/>
        </authorList>
    </citation>
    <scope>NUCLEOTIDE SEQUENCE [LARGE SCALE GENOMIC DNA]</scope>
    <source>
        <strain evidence="3">JCM 32206</strain>
    </source>
</reference>
<dbReference type="Proteomes" id="UP001501183">
    <property type="component" value="Unassembled WGS sequence"/>
</dbReference>
<name>A0ABP8P688_9NOCA</name>
<protein>
    <recommendedName>
        <fullName evidence="1">IstB-like ATP-binding domain-containing protein</fullName>
    </recommendedName>
</protein>
<dbReference type="Pfam" id="PF01695">
    <property type="entry name" value="IstB_IS21"/>
    <property type="match status" value="1"/>
</dbReference>
<evidence type="ECO:0000313" key="3">
    <source>
        <dbReference type="Proteomes" id="UP001501183"/>
    </source>
</evidence>
<sequence length="81" mass="9363">MRCEDEIGRRDTAALGRRVRRARFEPRAMFGDFDFTLNAKLPTAMLRDVAALRWLDAGESVILYGPVWWRETLVAKPLVIK</sequence>
<evidence type="ECO:0000259" key="1">
    <source>
        <dbReference type="Pfam" id="PF01695"/>
    </source>
</evidence>
<evidence type="ECO:0000313" key="2">
    <source>
        <dbReference type="EMBL" id="GAA4481155.1"/>
    </source>
</evidence>
<comment type="caution">
    <text evidence="2">The sequence shown here is derived from an EMBL/GenBank/DDBJ whole genome shotgun (WGS) entry which is preliminary data.</text>
</comment>
<proteinExistence type="predicted"/>
<gene>
    <name evidence="2" type="ORF">GCM10023094_28810</name>
</gene>
<dbReference type="EMBL" id="BAABFB010000047">
    <property type="protein sequence ID" value="GAA4481155.1"/>
    <property type="molecule type" value="Genomic_DNA"/>
</dbReference>
<dbReference type="InterPro" id="IPR002611">
    <property type="entry name" value="IstB_ATP-bd"/>
</dbReference>
<accession>A0ABP8P688</accession>
<organism evidence="2 3">
    <name type="scientific">Rhodococcus olei</name>
    <dbReference type="NCBI Taxonomy" id="2161675"/>
    <lineage>
        <taxon>Bacteria</taxon>
        <taxon>Bacillati</taxon>
        <taxon>Actinomycetota</taxon>
        <taxon>Actinomycetes</taxon>
        <taxon>Mycobacteriales</taxon>
        <taxon>Nocardiaceae</taxon>
        <taxon>Rhodococcus</taxon>
    </lineage>
</organism>
<keyword evidence="3" id="KW-1185">Reference proteome</keyword>
<feature type="domain" description="IstB-like ATP-binding" evidence="1">
    <location>
        <begin position="4"/>
        <end position="75"/>
    </location>
</feature>